<dbReference type="SMR" id="D2QIQ0"/>
<evidence type="ECO:0000313" key="3">
    <source>
        <dbReference type="Proteomes" id="UP000002028"/>
    </source>
</evidence>
<dbReference type="KEGG" id="sli:Slin_3986"/>
<dbReference type="PANTHER" id="PTHR12110">
    <property type="entry name" value="HYDROXYPYRUVATE ISOMERASE"/>
    <property type="match status" value="1"/>
</dbReference>
<dbReference type="PANTHER" id="PTHR12110:SF53">
    <property type="entry name" value="BLR5974 PROTEIN"/>
    <property type="match status" value="1"/>
</dbReference>
<keyword evidence="2" id="KW-0413">Isomerase</keyword>
<gene>
    <name evidence="2" type="ordered locus">Slin_3986</name>
</gene>
<dbReference type="InterPro" id="IPR050312">
    <property type="entry name" value="IolE/XylAMocC-like"/>
</dbReference>
<name>D2QIQ0_SPILD</name>
<dbReference type="SUPFAM" id="SSF51658">
    <property type="entry name" value="Xylose isomerase-like"/>
    <property type="match status" value="1"/>
</dbReference>
<reference evidence="2 3" key="1">
    <citation type="journal article" date="2010" name="Stand. Genomic Sci.">
        <title>Complete genome sequence of Spirosoma linguale type strain (1).</title>
        <authorList>
            <person name="Lail K."/>
            <person name="Sikorski J."/>
            <person name="Saunders E."/>
            <person name="Lapidus A."/>
            <person name="Glavina Del Rio T."/>
            <person name="Copeland A."/>
            <person name="Tice H."/>
            <person name="Cheng J.-F."/>
            <person name="Lucas S."/>
            <person name="Nolan M."/>
            <person name="Bruce D."/>
            <person name="Goodwin L."/>
            <person name="Pitluck S."/>
            <person name="Ivanova N."/>
            <person name="Mavromatis K."/>
            <person name="Ovchinnikova G."/>
            <person name="Pati A."/>
            <person name="Chen A."/>
            <person name="Palaniappan K."/>
            <person name="Land M."/>
            <person name="Hauser L."/>
            <person name="Chang Y.-J."/>
            <person name="Jeffries C.D."/>
            <person name="Chain P."/>
            <person name="Brettin T."/>
            <person name="Detter J.C."/>
            <person name="Schuetze A."/>
            <person name="Rohde M."/>
            <person name="Tindall B.J."/>
            <person name="Goeker M."/>
            <person name="Bristow J."/>
            <person name="Eisen J.A."/>
            <person name="Markowitz V."/>
            <person name="Hugenholtz P."/>
            <person name="Kyrpides N.C."/>
            <person name="Klenk H.-P."/>
            <person name="Chen F."/>
        </authorList>
    </citation>
    <scope>NUCLEOTIDE SEQUENCE [LARGE SCALE GENOMIC DNA]</scope>
    <source>
        <strain evidence="3">ATCC 33905 / DSM 74 / LMG 10896 / Claus 1</strain>
    </source>
</reference>
<dbReference type="Proteomes" id="UP000002028">
    <property type="component" value="Chromosome"/>
</dbReference>
<accession>D2QIQ0</accession>
<keyword evidence="3" id="KW-1185">Reference proteome</keyword>
<sequence length="338" mass="37842">MALSFPKLPAFLKDRPMGIVVHSYWSRWNSKADSKKYPAFTNAIQLLDHCHQLGAGGVQVIVNGWSTDFAKKVRDEREKYGLYLEGSIGLPKKAEDVLKFEQEVINAREAGAQVLRTVCSTGRRYETYHSPAAFEELKKTALASLQLAEPVLRKHKVKLGVENHKDWRAPDLVNLLKQVNSEWIGVTLDFGNSMALLEDPMEVVQTLAPYTFSTHVKDMAVEEYPNGFLLSEVPMGKGILDLPKMVELCKKHNPSGTFSLEMITRDPLEIPCLTNAYWETMGSVPGSDLARMLQTVRQHKYPGGLPRVTPLSTDEKLALEEENIVACINYSKAKLGLV</sequence>
<dbReference type="Pfam" id="PF01261">
    <property type="entry name" value="AP_endonuc_2"/>
    <property type="match status" value="1"/>
</dbReference>
<dbReference type="HOGENOM" id="CLU_823568_0_0_10"/>
<dbReference type="eggNOG" id="COG1082">
    <property type="taxonomic scope" value="Bacteria"/>
</dbReference>
<evidence type="ECO:0000259" key="1">
    <source>
        <dbReference type="Pfam" id="PF01261"/>
    </source>
</evidence>
<protein>
    <submittedName>
        <fullName evidence="2">Xylose isomerase domain protein TIM barrel</fullName>
    </submittedName>
</protein>
<evidence type="ECO:0000313" key="2">
    <source>
        <dbReference type="EMBL" id="ADB39976.1"/>
    </source>
</evidence>
<dbReference type="AlphaFoldDB" id="D2QIQ0"/>
<proteinExistence type="predicted"/>
<dbReference type="InterPro" id="IPR013022">
    <property type="entry name" value="Xyl_isomerase-like_TIM-brl"/>
</dbReference>
<dbReference type="InterPro" id="IPR036237">
    <property type="entry name" value="Xyl_isomerase-like_sf"/>
</dbReference>
<dbReference type="STRING" id="504472.Slin_3986"/>
<dbReference type="Gene3D" id="3.20.20.150">
    <property type="entry name" value="Divalent-metal-dependent TIM barrel enzymes"/>
    <property type="match status" value="1"/>
</dbReference>
<dbReference type="EMBL" id="CP001769">
    <property type="protein sequence ID" value="ADB39976.1"/>
    <property type="molecule type" value="Genomic_DNA"/>
</dbReference>
<feature type="domain" description="Xylose isomerase-like TIM barrel" evidence="1">
    <location>
        <begin position="48"/>
        <end position="266"/>
    </location>
</feature>
<organism evidence="2 3">
    <name type="scientific">Spirosoma linguale (strain ATCC 33905 / DSM 74 / LMG 10896 / Claus 1)</name>
    <dbReference type="NCBI Taxonomy" id="504472"/>
    <lineage>
        <taxon>Bacteria</taxon>
        <taxon>Pseudomonadati</taxon>
        <taxon>Bacteroidota</taxon>
        <taxon>Cytophagia</taxon>
        <taxon>Cytophagales</taxon>
        <taxon>Cytophagaceae</taxon>
        <taxon>Spirosoma</taxon>
    </lineage>
</organism>
<dbReference type="GO" id="GO:0016853">
    <property type="term" value="F:isomerase activity"/>
    <property type="evidence" value="ECO:0007669"/>
    <property type="project" value="UniProtKB-KW"/>
</dbReference>